<keyword evidence="6" id="KW-1185">Reference proteome</keyword>
<organism evidence="5 6">
    <name type="scientific">Basidiobolus ranarum</name>
    <dbReference type="NCBI Taxonomy" id="34480"/>
    <lineage>
        <taxon>Eukaryota</taxon>
        <taxon>Fungi</taxon>
        <taxon>Fungi incertae sedis</taxon>
        <taxon>Zoopagomycota</taxon>
        <taxon>Entomophthoromycotina</taxon>
        <taxon>Basidiobolomycetes</taxon>
        <taxon>Basidiobolales</taxon>
        <taxon>Basidiobolaceae</taxon>
        <taxon>Basidiobolus</taxon>
    </lineage>
</organism>
<feature type="region of interest" description="Disordered" evidence="2">
    <location>
        <begin position="81"/>
        <end position="107"/>
    </location>
</feature>
<proteinExistence type="inferred from homology"/>
<feature type="domain" description="Tyrosine-protein phosphatase" evidence="3">
    <location>
        <begin position="323"/>
        <end position="437"/>
    </location>
</feature>
<dbReference type="PRINTS" id="PR00700">
    <property type="entry name" value="PRTYPHPHTASE"/>
</dbReference>
<name>A0ABR2WP49_9FUNG</name>
<gene>
    <name evidence="5" type="primary">Ptp2_3</name>
    <name evidence="5" type="ORF">K7432_010198</name>
</gene>
<dbReference type="EMBL" id="JASJQH010000683">
    <property type="protein sequence ID" value="KAK9763276.1"/>
    <property type="molecule type" value="Genomic_DNA"/>
</dbReference>
<accession>A0ABR2WP49</accession>
<dbReference type="CDD" id="cd01446">
    <property type="entry name" value="DSP_MapKP"/>
    <property type="match status" value="1"/>
</dbReference>
<reference evidence="5 6" key="1">
    <citation type="submission" date="2023-04" db="EMBL/GenBank/DDBJ databases">
        <title>Genome of Basidiobolus ranarum AG-B5.</title>
        <authorList>
            <person name="Stajich J.E."/>
            <person name="Carter-House D."/>
            <person name="Gryganskyi A."/>
        </authorList>
    </citation>
    <scope>NUCLEOTIDE SEQUENCE [LARGE SCALE GENOMIC DNA]</scope>
    <source>
        <strain evidence="5 6">AG-B5</strain>
    </source>
</reference>
<dbReference type="PROSITE" id="PS50206">
    <property type="entry name" value="RHODANESE_3"/>
    <property type="match status" value="1"/>
</dbReference>
<dbReference type="SUPFAM" id="SSF52799">
    <property type="entry name" value="(Phosphotyrosine protein) phosphatases II"/>
    <property type="match status" value="1"/>
</dbReference>
<protein>
    <submittedName>
        <fullName evidence="5">Phosphotyrosine-specific ptp2-like protein</fullName>
        <ecNumber evidence="5">3.1.3.48</ecNumber>
    </submittedName>
</protein>
<evidence type="ECO:0000259" key="4">
    <source>
        <dbReference type="PROSITE" id="PS50206"/>
    </source>
</evidence>
<feature type="compositionally biased region" description="Low complexity" evidence="2">
    <location>
        <begin position="93"/>
        <end position="105"/>
    </location>
</feature>
<keyword evidence="5" id="KW-0378">Hydrolase</keyword>
<dbReference type="Pfam" id="PF00581">
    <property type="entry name" value="Rhodanese"/>
    <property type="match status" value="1"/>
</dbReference>
<evidence type="ECO:0000313" key="6">
    <source>
        <dbReference type="Proteomes" id="UP001479436"/>
    </source>
</evidence>
<dbReference type="GO" id="GO:0004725">
    <property type="term" value="F:protein tyrosine phosphatase activity"/>
    <property type="evidence" value="ECO:0007669"/>
    <property type="project" value="UniProtKB-EC"/>
</dbReference>
<dbReference type="SMART" id="SM00450">
    <property type="entry name" value="RHOD"/>
    <property type="match status" value="1"/>
</dbReference>
<evidence type="ECO:0000259" key="3">
    <source>
        <dbReference type="PROSITE" id="PS50055"/>
    </source>
</evidence>
<dbReference type="InterPro" id="IPR036873">
    <property type="entry name" value="Rhodanese-like_dom_sf"/>
</dbReference>
<evidence type="ECO:0000256" key="1">
    <source>
        <dbReference type="ARBA" id="ARBA00009649"/>
    </source>
</evidence>
<dbReference type="Pfam" id="PF00102">
    <property type="entry name" value="Y_phosphatase"/>
    <property type="match status" value="1"/>
</dbReference>
<comment type="similarity">
    <text evidence="1">Belongs to the protein-tyrosine phosphatase family. Non-receptor class subfamily.</text>
</comment>
<dbReference type="PANTHER" id="PTHR19134">
    <property type="entry name" value="RECEPTOR-TYPE TYROSINE-PROTEIN PHOSPHATASE"/>
    <property type="match status" value="1"/>
</dbReference>
<feature type="domain" description="Rhodanese" evidence="4">
    <location>
        <begin position="121"/>
        <end position="237"/>
    </location>
</feature>
<dbReference type="Proteomes" id="UP001479436">
    <property type="component" value="Unassembled WGS sequence"/>
</dbReference>
<dbReference type="InterPro" id="IPR000242">
    <property type="entry name" value="PTP_cat"/>
</dbReference>
<dbReference type="PANTHER" id="PTHR19134:SF449">
    <property type="entry name" value="TYROSINE-PROTEIN PHOSPHATASE 1"/>
    <property type="match status" value="1"/>
</dbReference>
<comment type="caution">
    <text evidence="5">The sequence shown here is derived from an EMBL/GenBank/DDBJ whole genome shotgun (WGS) entry which is preliminary data.</text>
</comment>
<feature type="non-terminal residue" evidence="5">
    <location>
        <position position="437"/>
    </location>
</feature>
<dbReference type="EC" id="3.1.3.48" evidence="5"/>
<sequence>MTIGFSYKPSHISLPDTSFFTRSAKSPSKVYSTNPIDSPIISPLASSPCGSGVKGYFPTHESQQSHAAESMPRFNFPSMQTARVKSTEKPPVTTSANSGSNTNNSKIVTPETLANLIQQDTREVVLVIDKRSYAQYSLSHIRCAINVCIPNTLLKRASFGLEKVAESLVAEKDREILQNWTSYSNIIVCDSTSEATADNTPIAYLTKKFYEKNPSTSVGWLKGGFDTFQSKFPNLCDESVQIQTTKSSPSPSSFLAAPLTCPTPSASSTIMPFFNNIRPHHEVTCELGEIVAIRTPSKPSKLNIEIPAFISEVSYNPQGKYKLSQTFKCIDKVEQKRLQSLLVPQTHPVCQSNPYSIAAGVERGSKNRYNNIWPYEHSRVKLQHPDIPDSDYINASFICDKDTLNQYIATQGPMPSTFADFWEMTWEQNSRVIVMLT</sequence>
<dbReference type="InterPro" id="IPR029021">
    <property type="entry name" value="Prot-tyrosine_phosphatase-like"/>
</dbReference>
<dbReference type="PROSITE" id="PS50055">
    <property type="entry name" value="TYR_PHOSPHATASE_PTP"/>
    <property type="match status" value="1"/>
</dbReference>
<dbReference type="Gene3D" id="3.40.250.10">
    <property type="entry name" value="Rhodanese-like domain"/>
    <property type="match status" value="1"/>
</dbReference>
<evidence type="ECO:0000313" key="5">
    <source>
        <dbReference type="EMBL" id="KAK9763276.1"/>
    </source>
</evidence>
<dbReference type="SUPFAM" id="SSF52821">
    <property type="entry name" value="Rhodanese/Cell cycle control phosphatase"/>
    <property type="match status" value="1"/>
</dbReference>
<dbReference type="InterPro" id="IPR001763">
    <property type="entry name" value="Rhodanese-like_dom"/>
</dbReference>
<dbReference type="InterPro" id="IPR050348">
    <property type="entry name" value="Protein-Tyr_Phosphatase"/>
</dbReference>
<dbReference type="Gene3D" id="3.90.190.10">
    <property type="entry name" value="Protein tyrosine phosphatase superfamily"/>
    <property type="match status" value="1"/>
</dbReference>
<evidence type="ECO:0000256" key="2">
    <source>
        <dbReference type="SAM" id="MobiDB-lite"/>
    </source>
</evidence>